<comment type="subcellular location">
    <subcellularLocation>
        <location evidence="1">Membrane</location>
        <topology evidence="1">Single-pass type I membrane protein</topology>
    </subcellularLocation>
</comment>
<evidence type="ECO:0000256" key="4">
    <source>
        <dbReference type="ARBA" id="ARBA00022679"/>
    </source>
</evidence>
<feature type="chain" id="PRO_5045387540" description="Protein kinase domain-containing protein" evidence="17">
    <location>
        <begin position="27"/>
        <end position="866"/>
    </location>
</feature>
<gene>
    <name evidence="19" type="ORF">VitviT2T_011813</name>
</gene>
<feature type="binding site" evidence="14">
    <location>
        <position position="387"/>
    </location>
    <ligand>
        <name>ATP</name>
        <dbReference type="ChEBI" id="CHEBI:30616"/>
    </ligand>
</feature>
<keyword evidence="10 14" id="KW-0067">ATP-binding</keyword>
<keyword evidence="12 16" id="KW-0472">Membrane</keyword>
<dbReference type="Gene3D" id="3.30.200.20">
    <property type="entry name" value="Phosphorylase Kinase, domain 1"/>
    <property type="match status" value="1"/>
</dbReference>
<dbReference type="EMBL" id="CP126655">
    <property type="protein sequence ID" value="WJZ92838.1"/>
    <property type="molecule type" value="Genomic_DNA"/>
</dbReference>
<evidence type="ECO:0000259" key="18">
    <source>
        <dbReference type="PROSITE" id="PS50011"/>
    </source>
</evidence>
<dbReference type="Pfam" id="PF00139">
    <property type="entry name" value="Lectin_legB"/>
    <property type="match status" value="1"/>
</dbReference>
<evidence type="ECO:0000256" key="17">
    <source>
        <dbReference type="SAM" id="SignalP"/>
    </source>
</evidence>
<dbReference type="CDD" id="cd06899">
    <property type="entry name" value="lectin_legume_LecRK_Arcelin_ConA"/>
    <property type="match status" value="1"/>
</dbReference>
<dbReference type="Gene3D" id="2.60.120.200">
    <property type="match status" value="1"/>
</dbReference>
<feature type="region of interest" description="Disordered" evidence="15">
    <location>
        <begin position="725"/>
        <end position="752"/>
    </location>
</feature>
<dbReference type="InterPro" id="IPR050528">
    <property type="entry name" value="L-type_Lectin-RKs"/>
</dbReference>
<evidence type="ECO:0000256" key="6">
    <source>
        <dbReference type="ARBA" id="ARBA00022729"/>
    </source>
</evidence>
<feature type="region of interest" description="Disordered" evidence="15">
    <location>
        <begin position="818"/>
        <end position="846"/>
    </location>
</feature>
<evidence type="ECO:0000256" key="14">
    <source>
        <dbReference type="PROSITE-ProRule" id="PRU10141"/>
    </source>
</evidence>
<sequence>MITQMAMVVVPSPLLFLFFLVNLACSDNTQFIFQGFKGASIKNLSLNGASFITSTGALQLTNSSKNLIGRAFYSLPLHMFKANSQTVSSFTTTFVFVTVPLDPENGGGHGLAFTLAPSKHLPGARSGQYLGVLGPGNNGNSSNHVFAVEFDTVRGSTIFNDIDANHVGIDINSMNSTASKTASYYANHTHPKEPLKLESGTPIQAWIEYDATKKSVNVTISPLFVPKPVRPLLSTRVDLSHILKETMYVGFSSATGKLSSSHYILGWSFRMNEVAVPLNPSRLPSFLRAKKSEKVRKKAIGIGAGCSATTVPLLMIVVCIYLCCLQRLKYKDVVEDWELQCSHRFPYKDLFIATKGFKDSEILGSGGFGCVYKGVLPATIEEVAVKKISHNSRQGIREFMMEIASLGRMRHKHLVHLRGWCKHKDELLLVYDLMPNGSLGDILFNHKKSGILNWEQRFRILKGVASALLYLHEEWEQVVVHRDVKANNVLVDADMNARLGDFGLARLYDHGKEACTTHIVGTLGYMAPELSRTGKATTHCDVFSYGAMLLEVACGRPPIDPNASSNQVLLSDWVRERWVAGCIIEAADPKLDNEYVSEEMELVMKLGLICCQKMPEARPTMRQVTCYLDGSDNLPSDISPEYLNVNENKLYADLCSSSLGGTMGGGVISSDLVTYFPKTLETESTPFRSLLSHHSRDGSSTSACVPVPDMKTLTSSLRSSRFEALDDQSLVPTSPRSWNRETKPPFSSHLPREIEPTMVGAGLIDLVTYFPKTLETESTPFRSLLSHHSRDGSSTSACVPVPDMKTLTSSLRSSRFEALDDQSLVPTSPRSWNRETKPPFSSHLPREIEPTMVGAGLVNLGNTMLS</sequence>
<keyword evidence="20" id="KW-1185">Reference proteome</keyword>
<evidence type="ECO:0000256" key="13">
    <source>
        <dbReference type="ARBA" id="ARBA00023170"/>
    </source>
</evidence>
<evidence type="ECO:0000256" key="12">
    <source>
        <dbReference type="ARBA" id="ARBA00023136"/>
    </source>
</evidence>
<dbReference type="InterPro" id="IPR001220">
    <property type="entry name" value="Legume_lectin_dom"/>
</dbReference>
<protein>
    <recommendedName>
        <fullName evidence="18">Protein kinase domain-containing protein</fullName>
    </recommendedName>
</protein>
<reference evidence="19 20" key="1">
    <citation type="journal article" date="2023" name="Hortic Res">
        <title>The complete reference genome for grapevine (Vitis vinifera L.) genetics and breeding.</title>
        <authorList>
            <person name="Shi X."/>
            <person name="Cao S."/>
            <person name="Wang X."/>
            <person name="Huang S."/>
            <person name="Wang Y."/>
            <person name="Liu Z."/>
            <person name="Liu W."/>
            <person name="Leng X."/>
            <person name="Peng Y."/>
            <person name="Wang N."/>
            <person name="Wang Y."/>
            <person name="Ma Z."/>
            <person name="Xu X."/>
            <person name="Zhang F."/>
            <person name="Xue H."/>
            <person name="Zhong H."/>
            <person name="Wang Y."/>
            <person name="Zhang K."/>
            <person name="Velt A."/>
            <person name="Avia K."/>
            <person name="Holtgrawe D."/>
            <person name="Grimplet J."/>
            <person name="Matus J.T."/>
            <person name="Ware D."/>
            <person name="Wu X."/>
            <person name="Wang H."/>
            <person name="Liu C."/>
            <person name="Fang Y."/>
            <person name="Rustenholz C."/>
            <person name="Cheng Z."/>
            <person name="Xiao H."/>
            <person name="Zhou Y."/>
        </authorList>
    </citation>
    <scope>NUCLEOTIDE SEQUENCE [LARGE SCALE GENOMIC DNA]</scope>
    <source>
        <strain evidence="20">cv. Pinot noir / PN40024</strain>
        <tissue evidence="19">Leaf</tissue>
    </source>
</reference>
<comment type="similarity">
    <text evidence="2">In the N-terminal section; belongs to the leguminous lectin family.</text>
</comment>
<dbReference type="InterPro" id="IPR017441">
    <property type="entry name" value="Protein_kinase_ATP_BS"/>
</dbReference>
<evidence type="ECO:0000256" key="3">
    <source>
        <dbReference type="ARBA" id="ARBA00010217"/>
    </source>
</evidence>
<dbReference type="PROSITE" id="PS50011">
    <property type="entry name" value="PROTEIN_KINASE_DOM"/>
    <property type="match status" value="1"/>
</dbReference>
<dbReference type="Gene3D" id="1.10.510.10">
    <property type="entry name" value="Transferase(Phosphotransferase) domain 1"/>
    <property type="match status" value="1"/>
</dbReference>
<evidence type="ECO:0000256" key="10">
    <source>
        <dbReference type="ARBA" id="ARBA00022840"/>
    </source>
</evidence>
<evidence type="ECO:0000256" key="9">
    <source>
        <dbReference type="ARBA" id="ARBA00022777"/>
    </source>
</evidence>
<evidence type="ECO:0000256" key="1">
    <source>
        <dbReference type="ARBA" id="ARBA00004479"/>
    </source>
</evidence>
<evidence type="ECO:0000256" key="5">
    <source>
        <dbReference type="ARBA" id="ARBA00022692"/>
    </source>
</evidence>
<evidence type="ECO:0000256" key="7">
    <source>
        <dbReference type="ARBA" id="ARBA00022734"/>
    </source>
</evidence>
<dbReference type="InterPro" id="IPR013320">
    <property type="entry name" value="ConA-like_dom_sf"/>
</dbReference>
<dbReference type="Pfam" id="PF00069">
    <property type="entry name" value="Pkinase"/>
    <property type="match status" value="1"/>
</dbReference>
<dbReference type="CDD" id="cd14066">
    <property type="entry name" value="STKc_IRAK"/>
    <property type="match status" value="1"/>
</dbReference>
<feature type="signal peptide" evidence="17">
    <location>
        <begin position="1"/>
        <end position="26"/>
    </location>
</feature>
<evidence type="ECO:0000313" key="20">
    <source>
        <dbReference type="Proteomes" id="UP001227230"/>
    </source>
</evidence>
<keyword evidence="8 14" id="KW-0547">Nucleotide-binding</keyword>
<dbReference type="InterPro" id="IPR000719">
    <property type="entry name" value="Prot_kinase_dom"/>
</dbReference>
<evidence type="ECO:0000256" key="15">
    <source>
        <dbReference type="SAM" id="MobiDB-lite"/>
    </source>
</evidence>
<evidence type="ECO:0000256" key="2">
    <source>
        <dbReference type="ARBA" id="ARBA00008536"/>
    </source>
</evidence>
<keyword evidence="13" id="KW-0675">Receptor</keyword>
<evidence type="ECO:0000256" key="16">
    <source>
        <dbReference type="SAM" id="Phobius"/>
    </source>
</evidence>
<evidence type="ECO:0000313" key="19">
    <source>
        <dbReference type="EMBL" id="WJZ92838.1"/>
    </source>
</evidence>
<dbReference type="SUPFAM" id="SSF56112">
    <property type="entry name" value="Protein kinase-like (PK-like)"/>
    <property type="match status" value="1"/>
</dbReference>
<dbReference type="PROSITE" id="PS00108">
    <property type="entry name" value="PROTEIN_KINASE_ST"/>
    <property type="match status" value="1"/>
</dbReference>
<feature type="domain" description="Protein kinase" evidence="18">
    <location>
        <begin position="357"/>
        <end position="628"/>
    </location>
</feature>
<comment type="similarity">
    <text evidence="3">In the C-terminal section; belongs to the protein kinase superfamily. Ser/Thr protein kinase family.</text>
</comment>
<dbReference type="Proteomes" id="UP001227230">
    <property type="component" value="Chromosome 8"/>
</dbReference>
<evidence type="ECO:0000256" key="11">
    <source>
        <dbReference type="ARBA" id="ARBA00022989"/>
    </source>
</evidence>
<feature type="transmembrane region" description="Helical" evidence="16">
    <location>
        <begin position="299"/>
        <end position="323"/>
    </location>
</feature>
<keyword evidence="7" id="KW-0430">Lectin</keyword>
<organism evidence="19 20">
    <name type="scientific">Vitis vinifera</name>
    <name type="common">Grape</name>
    <dbReference type="NCBI Taxonomy" id="29760"/>
    <lineage>
        <taxon>Eukaryota</taxon>
        <taxon>Viridiplantae</taxon>
        <taxon>Streptophyta</taxon>
        <taxon>Embryophyta</taxon>
        <taxon>Tracheophyta</taxon>
        <taxon>Spermatophyta</taxon>
        <taxon>Magnoliopsida</taxon>
        <taxon>eudicotyledons</taxon>
        <taxon>Gunneridae</taxon>
        <taxon>Pentapetalae</taxon>
        <taxon>rosids</taxon>
        <taxon>Vitales</taxon>
        <taxon>Vitaceae</taxon>
        <taxon>Viteae</taxon>
        <taxon>Vitis</taxon>
    </lineage>
</organism>
<keyword evidence="6 17" id="KW-0732">Signal</keyword>
<dbReference type="SUPFAM" id="SSF49899">
    <property type="entry name" value="Concanavalin A-like lectins/glucanases"/>
    <property type="match status" value="1"/>
</dbReference>
<proteinExistence type="inferred from homology"/>
<dbReference type="SMART" id="SM00220">
    <property type="entry name" value="S_TKc"/>
    <property type="match status" value="1"/>
</dbReference>
<keyword evidence="11 16" id="KW-1133">Transmembrane helix</keyword>
<dbReference type="PANTHER" id="PTHR27007">
    <property type="match status" value="1"/>
</dbReference>
<dbReference type="InterPro" id="IPR011009">
    <property type="entry name" value="Kinase-like_dom_sf"/>
</dbReference>
<keyword evidence="5 16" id="KW-0812">Transmembrane</keyword>
<name>A0ABY9CC29_VITVI</name>
<accession>A0ABY9CC29</accession>
<dbReference type="InterPro" id="IPR008271">
    <property type="entry name" value="Ser/Thr_kinase_AS"/>
</dbReference>
<evidence type="ECO:0000256" key="8">
    <source>
        <dbReference type="ARBA" id="ARBA00022741"/>
    </source>
</evidence>
<keyword evidence="9" id="KW-0418">Kinase</keyword>
<dbReference type="PROSITE" id="PS00107">
    <property type="entry name" value="PROTEIN_KINASE_ATP"/>
    <property type="match status" value="1"/>
</dbReference>
<keyword evidence="4" id="KW-0808">Transferase</keyword>